<dbReference type="EMBL" id="CAJHNH020003779">
    <property type="protein sequence ID" value="CAG5129962.1"/>
    <property type="molecule type" value="Genomic_DNA"/>
</dbReference>
<gene>
    <name evidence="9" type="ORF">CUNI_LOCUS15520</name>
</gene>
<dbReference type="SUPFAM" id="SSF55486">
    <property type="entry name" value="Metalloproteases ('zincins'), catalytic domain"/>
    <property type="match status" value="1"/>
</dbReference>
<feature type="domain" description="Peptidase M13 C-terminal" evidence="7">
    <location>
        <begin position="453"/>
        <end position="658"/>
    </location>
</feature>
<evidence type="ECO:0000259" key="7">
    <source>
        <dbReference type="Pfam" id="PF01431"/>
    </source>
</evidence>
<reference evidence="9" key="1">
    <citation type="submission" date="2021-04" db="EMBL/GenBank/DDBJ databases">
        <authorList>
            <consortium name="Molecular Ecology Group"/>
        </authorList>
    </citation>
    <scope>NUCLEOTIDE SEQUENCE</scope>
</reference>
<dbReference type="InterPro" id="IPR024079">
    <property type="entry name" value="MetalloPept_cat_dom_sf"/>
</dbReference>
<evidence type="ECO:0000256" key="5">
    <source>
        <dbReference type="ARBA" id="ARBA00022833"/>
    </source>
</evidence>
<keyword evidence="10" id="KW-1185">Reference proteome</keyword>
<dbReference type="GO" id="GO:0005886">
    <property type="term" value="C:plasma membrane"/>
    <property type="evidence" value="ECO:0007669"/>
    <property type="project" value="TreeGrafter"/>
</dbReference>
<dbReference type="PRINTS" id="PR00786">
    <property type="entry name" value="NEPRILYSIN"/>
</dbReference>
<dbReference type="GO" id="GO:0016485">
    <property type="term" value="P:protein processing"/>
    <property type="evidence" value="ECO:0007669"/>
    <property type="project" value="TreeGrafter"/>
</dbReference>
<dbReference type="InterPro" id="IPR000718">
    <property type="entry name" value="Peptidase_M13"/>
</dbReference>
<dbReference type="Proteomes" id="UP000678393">
    <property type="component" value="Unassembled WGS sequence"/>
</dbReference>
<evidence type="ECO:0000256" key="2">
    <source>
        <dbReference type="ARBA" id="ARBA00022670"/>
    </source>
</evidence>
<evidence type="ECO:0000256" key="3">
    <source>
        <dbReference type="ARBA" id="ARBA00022723"/>
    </source>
</evidence>
<dbReference type="AlphaFoldDB" id="A0A8S3ZRA9"/>
<keyword evidence="4" id="KW-0378">Hydrolase</keyword>
<dbReference type="CDD" id="cd08662">
    <property type="entry name" value="M13"/>
    <property type="match status" value="1"/>
</dbReference>
<dbReference type="Pfam" id="PF01431">
    <property type="entry name" value="Peptidase_M13"/>
    <property type="match status" value="1"/>
</dbReference>
<dbReference type="PANTHER" id="PTHR11733:SF133">
    <property type="entry name" value="PHOSPHATE-REGULATING NEUTRAL ENDOPEPTIDASE PHEX"/>
    <property type="match status" value="1"/>
</dbReference>
<dbReference type="Gene3D" id="1.10.1380.10">
    <property type="entry name" value="Neutral endopeptidase , domain2"/>
    <property type="match status" value="1"/>
</dbReference>
<evidence type="ECO:0000313" key="10">
    <source>
        <dbReference type="Proteomes" id="UP000678393"/>
    </source>
</evidence>
<evidence type="ECO:0000256" key="4">
    <source>
        <dbReference type="ARBA" id="ARBA00022801"/>
    </source>
</evidence>
<sequence>MNQTTDPCVDFHEFACGRYSRETVIPKGYTQVTTFTSINDQNQLVMKDIISSEITADEPKYLQNMKRFYKSCMDVAQIEKTGLAEYFKDPYSKDWPTIKPEAWDKANFHLNDLIARYVVVNTQALFGISASLDYKNSSRKVLFLHDPQLGLSQEYYSLPRNDSRILAYQKFIRDITVVLGANETTAEEDATDIVDFEIALSKIMVSKAERQNLNKVYNPVNMSQLMSLYPGLDIPRTIRALYGIANVTIPDDETVINMYPTYMEKLHETISNFSGRVVQNLFSFRYALGRIQDLSSRMREVRLDYDKVTRGKTEETPRWQSCLSSTSSAFWKGMSKQFVTRTFSETAKNYVEEMIDNLKTSFHQIIEEITWMAPPTKQAAYTKLAAMTFKIGYPDANFTHQEIETKYEQYQMQEDNYYSNWNLILTLSRIDSITSFRKPVDKNEWRMPPHDVNAYYSVSENEIAFLAGILQPPVFSQAFPDYINYGAIGMVIGHEITHGFDSQGSQFDSNGNLVNWWQPSDLEVFQQKAQCIRDQCSSFRMDEINMTLNGVNIHRESIADNGGLKESFGAYKKLVAKKGENPKLPVLGLTQDQLFFLAFGQFWCEKTTKESLINIVTSGTHPPGKFRIIGSLQNSEDFAKAYKCPRGSYMNPEKKCAVW</sequence>
<dbReference type="PROSITE" id="PS51885">
    <property type="entry name" value="NEPRILYSIN"/>
    <property type="match status" value="1"/>
</dbReference>
<dbReference type="InterPro" id="IPR042089">
    <property type="entry name" value="Peptidase_M13_dom_2"/>
</dbReference>
<dbReference type="OrthoDB" id="6147780at2759"/>
<dbReference type="Gene3D" id="3.40.390.10">
    <property type="entry name" value="Collagenase (Catalytic Domain)"/>
    <property type="match status" value="1"/>
</dbReference>
<feature type="domain" description="Peptidase M13 N-terminal" evidence="8">
    <location>
        <begin position="7"/>
        <end position="394"/>
    </location>
</feature>
<evidence type="ECO:0000313" key="9">
    <source>
        <dbReference type="EMBL" id="CAG5129962.1"/>
    </source>
</evidence>
<evidence type="ECO:0000256" key="1">
    <source>
        <dbReference type="ARBA" id="ARBA00001947"/>
    </source>
</evidence>
<keyword evidence="5" id="KW-0862">Zinc</keyword>
<dbReference type="GO" id="GO:0004222">
    <property type="term" value="F:metalloendopeptidase activity"/>
    <property type="evidence" value="ECO:0007669"/>
    <property type="project" value="InterPro"/>
</dbReference>
<dbReference type="PANTHER" id="PTHR11733">
    <property type="entry name" value="ZINC METALLOPROTEASE FAMILY M13 NEPRILYSIN-RELATED"/>
    <property type="match status" value="1"/>
</dbReference>
<evidence type="ECO:0000259" key="8">
    <source>
        <dbReference type="Pfam" id="PF05649"/>
    </source>
</evidence>
<protein>
    <submittedName>
        <fullName evidence="9">Uncharacterized protein</fullName>
    </submittedName>
</protein>
<keyword evidence="3" id="KW-0479">Metal-binding</keyword>
<organism evidence="9 10">
    <name type="scientific">Candidula unifasciata</name>
    <dbReference type="NCBI Taxonomy" id="100452"/>
    <lineage>
        <taxon>Eukaryota</taxon>
        <taxon>Metazoa</taxon>
        <taxon>Spiralia</taxon>
        <taxon>Lophotrochozoa</taxon>
        <taxon>Mollusca</taxon>
        <taxon>Gastropoda</taxon>
        <taxon>Heterobranchia</taxon>
        <taxon>Euthyneura</taxon>
        <taxon>Panpulmonata</taxon>
        <taxon>Eupulmonata</taxon>
        <taxon>Stylommatophora</taxon>
        <taxon>Helicina</taxon>
        <taxon>Helicoidea</taxon>
        <taxon>Geomitridae</taxon>
        <taxon>Candidula</taxon>
    </lineage>
</organism>
<name>A0A8S3ZRA9_9EUPU</name>
<dbReference type="InterPro" id="IPR008753">
    <property type="entry name" value="Peptidase_M13_N"/>
</dbReference>
<accession>A0A8S3ZRA9</accession>
<proteinExistence type="predicted"/>
<comment type="cofactor">
    <cofactor evidence="1">
        <name>Zn(2+)</name>
        <dbReference type="ChEBI" id="CHEBI:29105"/>
    </cofactor>
</comment>
<keyword evidence="2" id="KW-0645">Protease</keyword>
<evidence type="ECO:0000256" key="6">
    <source>
        <dbReference type="ARBA" id="ARBA00023049"/>
    </source>
</evidence>
<dbReference type="Pfam" id="PF05649">
    <property type="entry name" value="Peptidase_M13_N"/>
    <property type="match status" value="1"/>
</dbReference>
<dbReference type="InterPro" id="IPR018497">
    <property type="entry name" value="Peptidase_M13_C"/>
</dbReference>
<dbReference type="GO" id="GO:0046872">
    <property type="term" value="F:metal ion binding"/>
    <property type="evidence" value="ECO:0007669"/>
    <property type="project" value="UniProtKB-KW"/>
</dbReference>
<keyword evidence="6" id="KW-0482">Metalloprotease</keyword>
<comment type="caution">
    <text evidence="9">The sequence shown here is derived from an EMBL/GenBank/DDBJ whole genome shotgun (WGS) entry which is preliminary data.</text>
</comment>